<dbReference type="Pfam" id="PF04754">
    <property type="entry name" value="Transposase_31"/>
    <property type="match status" value="1"/>
</dbReference>
<keyword evidence="4" id="KW-1185">Reference proteome</keyword>
<gene>
    <name evidence="3" type="ORF">NIES21_45630</name>
</gene>
<dbReference type="InterPro" id="IPR006842">
    <property type="entry name" value="Transposase_31"/>
</dbReference>
<dbReference type="AlphaFoldDB" id="A0A1Z4GMG3"/>
<name>A0A1Z4GMG3_9CYAN</name>
<dbReference type="Pfam" id="PF14261">
    <property type="entry name" value="DUF4351"/>
    <property type="match status" value="1"/>
</dbReference>
<organism evidence="3 4">
    <name type="scientific">Anabaenopsis circularis NIES-21</name>
    <dbReference type="NCBI Taxonomy" id="1085406"/>
    <lineage>
        <taxon>Bacteria</taxon>
        <taxon>Bacillati</taxon>
        <taxon>Cyanobacteriota</taxon>
        <taxon>Cyanophyceae</taxon>
        <taxon>Nostocales</taxon>
        <taxon>Nodulariaceae</taxon>
        <taxon>Anabaenopsis</taxon>
    </lineage>
</organism>
<dbReference type="Proteomes" id="UP000218287">
    <property type="component" value="Chromosome"/>
</dbReference>
<evidence type="ECO:0000313" key="4">
    <source>
        <dbReference type="Proteomes" id="UP000218287"/>
    </source>
</evidence>
<dbReference type="InterPro" id="IPR025587">
    <property type="entry name" value="DUF4351"/>
</dbReference>
<dbReference type="PANTHER" id="PTHR35586">
    <property type="entry name" value="SLL1691 PROTEIN"/>
    <property type="match status" value="1"/>
</dbReference>
<accession>A0A1Z4GMG3</accession>
<evidence type="ECO:0000259" key="1">
    <source>
        <dbReference type="Pfam" id="PF04754"/>
    </source>
</evidence>
<proteinExistence type="predicted"/>
<protein>
    <recommendedName>
        <fullName evidence="5">DUF4351 domain-containing protein</fullName>
    </recommendedName>
</protein>
<feature type="domain" description="DUF4351" evidence="2">
    <location>
        <begin position="241"/>
        <end position="299"/>
    </location>
</feature>
<sequence length="302" mass="35731">MIDHDRLFKELLTTFFWEFIELFFPEITAYLERDSITFLDKEVFTDVTAGEKYETDIVVKAKFRQQESFFLIHLEHQAYYQEAFDLRMYRYFARLYEKYGLPVYPIALFSYERPKKAEQDFHQVAFPNKAVLQFNYDVIQLNRLNWREYLQQQNPVASALMAKMNIAPQDRPRVKSECLRLLATLQLDPARMQLISGFIDSYLRLNAQENEIFQAEIAQFEPTQQEVVMQIVTSWMEEGIQQGLQQGELKVIQRLLTRRIGKITPELQEQLLGLSLTQLEDLAEALLDFSNEADLVAWLQQQ</sequence>
<feature type="domain" description="Transposase (putative) YhgA-like" evidence="1">
    <location>
        <begin position="3"/>
        <end position="184"/>
    </location>
</feature>
<reference evidence="3 4" key="1">
    <citation type="submission" date="2017-06" db="EMBL/GenBank/DDBJ databases">
        <title>Genome sequencing of cyanobaciteial culture collection at National Institute for Environmental Studies (NIES).</title>
        <authorList>
            <person name="Hirose Y."/>
            <person name="Shimura Y."/>
            <person name="Fujisawa T."/>
            <person name="Nakamura Y."/>
            <person name="Kawachi M."/>
        </authorList>
    </citation>
    <scope>NUCLEOTIDE SEQUENCE [LARGE SCALE GENOMIC DNA]</scope>
    <source>
        <strain evidence="3 4">NIES-21</strain>
    </source>
</reference>
<evidence type="ECO:0000259" key="2">
    <source>
        <dbReference type="Pfam" id="PF14261"/>
    </source>
</evidence>
<evidence type="ECO:0000313" key="3">
    <source>
        <dbReference type="EMBL" id="BAY18711.1"/>
    </source>
</evidence>
<dbReference type="OrthoDB" id="419816at2"/>
<evidence type="ECO:0008006" key="5">
    <source>
        <dbReference type="Google" id="ProtNLM"/>
    </source>
</evidence>
<dbReference type="PANTHER" id="PTHR35586:SF1">
    <property type="entry name" value="SLL1691 PROTEIN"/>
    <property type="match status" value="1"/>
</dbReference>
<dbReference type="EMBL" id="AP018174">
    <property type="protein sequence ID" value="BAY18711.1"/>
    <property type="molecule type" value="Genomic_DNA"/>
</dbReference>